<dbReference type="Gene3D" id="1.10.287.950">
    <property type="entry name" value="Methyl-accepting chemotaxis protein"/>
    <property type="match status" value="1"/>
</dbReference>
<dbReference type="Gene3D" id="3.30.450.20">
    <property type="entry name" value="PAS domain"/>
    <property type="match status" value="4"/>
</dbReference>
<comment type="similarity">
    <text evidence="3">Belongs to the methyl-accepting chemotaxis (MCP) protein family.</text>
</comment>
<dbReference type="SMART" id="SM00091">
    <property type="entry name" value="PAS"/>
    <property type="match status" value="3"/>
</dbReference>
<evidence type="ECO:0000256" key="5">
    <source>
        <dbReference type="SAM" id="MobiDB-lite"/>
    </source>
</evidence>
<keyword evidence="2 4" id="KW-0807">Transducer</keyword>
<feature type="region of interest" description="Disordered" evidence="5">
    <location>
        <begin position="922"/>
        <end position="973"/>
    </location>
</feature>
<keyword evidence="1" id="KW-0488">Methylation</keyword>
<dbReference type="InterPro" id="IPR004090">
    <property type="entry name" value="Chemotax_Me-accpt_rcpt"/>
</dbReference>
<dbReference type="Proteomes" id="UP001251857">
    <property type="component" value="Unassembled WGS sequence"/>
</dbReference>
<dbReference type="CDD" id="cd06225">
    <property type="entry name" value="HAMP"/>
    <property type="match status" value="1"/>
</dbReference>
<feature type="domain" description="PAS" evidence="7">
    <location>
        <begin position="274"/>
        <end position="316"/>
    </location>
</feature>
<proteinExistence type="inferred from homology"/>
<dbReference type="InterPro" id="IPR035965">
    <property type="entry name" value="PAS-like_dom_sf"/>
</dbReference>
<dbReference type="EMBL" id="JAVRIB010000001">
    <property type="protein sequence ID" value="MDT0633354.1"/>
    <property type="molecule type" value="Genomic_DNA"/>
</dbReference>
<evidence type="ECO:0000259" key="9">
    <source>
        <dbReference type="PROSITE" id="PS50885"/>
    </source>
</evidence>
<dbReference type="PROSITE" id="PS50113">
    <property type="entry name" value="PAC"/>
    <property type="match status" value="2"/>
</dbReference>
<comment type="caution">
    <text evidence="10">The sequence shown here is derived from an EMBL/GenBank/DDBJ whole genome shotgun (WGS) entry which is preliminary data.</text>
</comment>
<evidence type="ECO:0000256" key="4">
    <source>
        <dbReference type="PROSITE-ProRule" id="PRU00284"/>
    </source>
</evidence>
<dbReference type="PROSITE" id="PS50885">
    <property type="entry name" value="HAMP"/>
    <property type="match status" value="2"/>
</dbReference>
<gene>
    <name evidence="10" type="ORF">RM532_00140</name>
</gene>
<dbReference type="NCBIfam" id="TIGR00229">
    <property type="entry name" value="sensory_box"/>
    <property type="match status" value="3"/>
</dbReference>
<dbReference type="Pfam" id="PF18947">
    <property type="entry name" value="HAMP_2"/>
    <property type="match status" value="1"/>
</dbReference>
<dbReference type="InterPro" id="IPR004089">
    <property type="entry name" value="MCPsignal_dom"/>
</dbReference>
<dbReference type="SMART" id="SM00283">
    <property type="entry name" value="MA"/>
    <property type="match status" value="1"/>
</dbReference>
<evidence type="ECO:0000256" key="1">
    <source>
        <dbReference type="ARBA" id="ARBA00022481"/>
    </source>
</evidence>
<feature type="domain" description="PAC" evidence="8">
    <location>
        <begin position="211"/>
        <end position="263"/>
    </location>
</feature>
<reference evidence="10 11" key="1">
    <citation type="submission" date="2023-09" db="EMBL/GenBank/DDBJ databases">
        <authorList>
            <person name="Rey-Velasco X."/>
        </authorList>
    </citation>
    <scope>NUCLEOTIDE SEQUENCE [LARGE SCALE GENOMIC DNA]</scope>
    <source>
        <strain evidence="10 11">W335</strain>
    </source>
</reference>
<sequence length="973" mass="105510">MFGFSFSNGSARRAMQARLADLEALTNAVNRSRGAVTYDLDGTIRDVNANFSGLTGFDSAALAGKSHDHLLADNDNAEIWTRLQQGEFVSGRFAYRRADGSRFWGQAIYNPLLAPDGRPYKVVQYITDVTDQVMQAADYQGQLAAISKAQAVIEFDLDGTIRTANDNFLGALGYTLEQVQGQHHRIFVDPVERESAEYRRFWEKLGRGEYDAGQYKRLARDGREIWIQATYNPIFDTTGKPFKVVKYATDVTEQVQQNADFRGQLAAIGKSQAVIEFDLDGTIRTANDNFLNAVGYTLDEVRGQHHRIFVEPATRESAEYRQFWDKLGRGEYDAGQYKRLTKGGREIWIQASYNPILDADGKPFKVVKYATDVTDQVLARRTTEQAVAETGAVVTAARAGDLSKRIPVDGKSELIAELCEGVNAMLDDIAARRDAEQKIAAENVRIRNALDNVTTNVMIADNDRRIIYGNNSLMAMLTVAESDIRKDLPQFAMDKVMGSTIDIFHKNPDHQRRMLENLSGTHRAEIGVGGRTFNLTVNPIIDEGGTRLGTVVEWQDRTAEVAVESEVNEIVEAAVNGEFSRRIALDDKDGFFERLARGINDLLSTSEAGLNDIARVLAALAKGDLTESIEADYKGTFGQLKTDANATVDQLKTIVSGIKLAAETIDTAAREIAAGNADLSSRTEQQAASLEETASSMEEFTSTVKQNADNASQANQLAIGASDVAKRGGDVVGQVVTTMDAINESSKKIVDIIGVIDGIAFQTNILALNAAVEAARAGEQGRGFAVVAGEVRSLAQRSSAAAKEIKTLIGNSVEKVENGSDLVSQAGQTMAEIVDSVKRVTDIMAEISAASREQSSGIEQVNQTVTQMDEVTQQNAALVEEASASARSLEEQAAGLVESVRVFRLDDQTGAIRVAPALAADATRKAGNGKAASTQRRGPSAPARAEVARKGSGQTANGHAVSQGHDSDHWVEF</sequence>
<feature type="domain" description="Methyl-accepting transducer" evidence="6">
    <location>
        <begin position="661"/>
        <end position="890"/>
    </location>
</feature>
<evidence type="ECO:0000256" key="3">
    <source>
        <dbReference type="ARBA" id="ARBA00029447"/>
    </source>
</evidence>
<dbReference type="PRINTS" id="PR00260">
    <property type="entry name" value="CHEMTRNSDUCR"/>
</dbReference>
<evidence type="ECO:0000313" key="11">
    <source>
        <dbReference type="Proteomes" id="UP001251857"/>
    </source>
</evidence>
<keyword evidence="11" id="KW-1185">Reference proteome</keyword>
<dbReference type="Pfam" id="PF13188">
    <property type="entry name" value="PAS_8"/>
    <property type="match status" value="1"/>
</dbReference>
<evidence type="ECO:0000259" key="7">
    <source>
        <dbReference type="PROSITE" id="PS50112"/>
    </source>
</evidence>
<dbReference type="InterPro" id="IPR013655">
    <property type="entry name" value="PAS_fold_3"/>
</dbReference>
<protein>
    <submittedName>
        <fullName evidence="10">Methyl-accepting chemotaxis protein</fullName>
    </submittedName>
</protein>
<dbReference type="InterPro" id="IPR001610">
    <property type="entry name" value="PAC"/>
</dbReference>
<dbReference type="RefSeq" id="WP_311651055.1">
    <property type="nucleotide sequence ID" value="NZ_JAVRIB010000001.1"/>
</dbReference>
<dbReference type="PROSITE" id="PS50111">
    <property type="entry name" value="CHEMOTAXIS_TRANSDUC_2"/>
    <property type="match status" value="1"/>
</dbReference>
<dbReference type="InterPro" id="IPR000700">
    <property type="entry name" value="PAS-assoc_C"/>
</dbReference>
<dbReference type="CDD" id="cd00130">
    <property type="entry name" value="PAS"/>
    <property type="match status" value="3"/>
</dbReference>
<dbReference type="PANTHER" id="PTHR43531:SF14">
    <property type="entry name" value="METHYL-ACCEPTING CHEMOTAXIS PROTEIN I-RELATED"/>
    <property type="match status" value="1"/>
</dbReference>
<name>A0ABU3BVN0_9GAMM</name>
<dbReference type="Pfam" id="PF08447">
    <property type="entry name" value="PAS_3"/>
    <property type="match status" value="2"/>
</dbReference>
<feature type="domain" description="HAMP" evidence="9">
    <location>
        <begin position="610"/>
        <end position="656"/>
    </location>
</feature>
<evidence type="ECO:0000259" key="6">
    <source>
        <dbReference type="PROSITE" id="PS50111"/>
    </source>
</evidence>
<dbReference type="Pfam" id="PF00015">
    <property type="entry name" value="MCPsignal"/>
    <property type="match status" value="1"/>
</dbReference>
<dbReference type="SUPFAM" id="SSF58104">
    <property type="entry name" value="Methyl-accepting chemotaxis protein (MCP) signaling domain"/>
    <property type="match status" value="1"/>
</dbReference>
<feature type="domain" description="HAMP" evidence="9">
    <location>
        <begin position="381"/>
        <end position="434"/>
    </location>
</feature>
<dbReference type="CDD" id="cd11386">
    <property type="entry name" value="MCP_signal"/>
    <property type="match status" value="1"/>
</dbReference>
<organism evidence="10 11">
    <name type="scientific">Spectribacter hydrogenoxidans</name>
    <dbReference type="NCBI Taxonomy" id="3075608"/>
    <lineage>
        <taxon>Bacteria</taxon>
        <taxon>Pseudomonadati</taxon>
        <taxon>Pseudomonadota</taxon>
        <taxon>Gammaproteobacteria</taxon>
        <taxon>Salinisphaerales</taxon>
        <taxon>Salinisphaeraceae</taxon>
        <taxon>Spectribacter</taxon>
    </lineage>
</organism>
<evidence type="ECO:0000313" key="10">
    <source>
        <dbReference type="EMBL" id="MDT0633354.1"/>
    </source>
</evidence>
<dbReference type="InterPro" id="IPR000014">
    <property type="entry name" value="PAS"/>
</dbReference>
<dbReference type="PROSITE" id="PS50112">
    <property type="entry name" value="PAS"/>
    <property type="match status" value="1"/>
</dbReference>
<dbReference type="SMART" id="SM00086">
    <property type="entry name" value="PAC"/>
    <property type="match status" value="3"/>
</dbReference>
<evidence type="ECO:0000259" key="8">
    <source>
        <dbReference type="PROSITE" id="PS50113"/>
    </source>
</evidence>
<feature type="domain" description="PAC" evidence="8">
    <location>
        <begin position="333"/>
        <end position="385"/>
    </location>
</feature>
<evidence type="ECO:0000256" key="2">
    <source>
        <dbReference type="ARBA" id="ARBA00023224"/>
    </source>
</evidence>
<accession>A0ABU3BVN0</accession>
<dbReference type="PANTHER" id="PTHR43531">
    <property type="entry name" value="PROTEIN ICFG"/>
    <property type="match status" value="1"/>
</dbReference>
<dbReference type="InterPro" id="IPR003660">
    <property type="entry name" value="HAMP_dom"/>
</dbReference>
<dbReference type="SUPFAM" id="SSF55785">
    <property type="entry name" value="PYP-like sensor domain (PAS domain)"/>
    <property type="match status" value="4"/>
</dbReference>
<dbReference type="Pfam" id="PF13426">
    <property type="entry name" value="PAS_9"/>
    <property type="match status" value="1"/>
</dbReference>
<dbReference type="InterPro" id="IPR051310">
    <property type="entry name" value="MCP_chemotaxis"/>
</dbReference>
<dbReference type="SMART" id="SM00304">
    <property type="entry name" value="HAMP"/>
    <property type="match status" value="2"/>
</dbReference>